<dbReference type="GO" id="GO:0022857">
    <property type="term" value="F:transmembrane transporter activity"/>
    <property type="evidence" value="ECO:0007669"/>
    <property type="project" value="InterPro"/>
</dbReference>
<dbReference type="InterPro" id="IPR020846">
    <property type="entry name" value="MFS_dom"/>
</dbReference>
<feature type="transmembrane region" description="Helical" evidence="6">
    <location>
        <begin position="173"/>
        <end position="193"/>
    </location>
</feature>
<feature type="transmembrane region" description="Helical" evidence="6">
    <location>
        <begin position="375"/>
        <end position="394"/>
    </location>
</feature>
<feature type="transmembrane region" description="Helical" evidence="6">
    <location>
        <begin position="20"/>
        <end position="40"/>
    </location>
</feature>
<dbReference type="Proteomes" id="UP000248806">
    <property type="component" value="Unassembled WGS sequence"/>
</dbReference>
<evidence type="ECO:0000256" key="1">
    <source>
        <dbReference type="ARBA" id="ARBA00004651"/>
    </source>
</evidence>
<keyword evidence="4 6" id="KW-1133">Transmembrane helix</keyword>
<sequence>MLWMLKMEPLRHRPFRRLWLGLGMFHLGFKIMHVALPWYVLQFTGSGVSTGFIFLCLLLPGIVTGPLLGLLLDRFQPRVIIMLDNLMLALCMGSIPLLAALGCLHLWYIYLIAFLFGALTPATETGMRILLPHLVAEAELENAYSWLQMNVPLAALVGPLLGVSALAGPGSSWVLIPGILSFLMMALLSWLLPSLKRQPVPLKQILYKYWLGFGPLMRLKEARWLTFFTLGLYFLFGPFELALPFYCDKELHTGATGYAFLLISMGIGTLFALPFTDYLLTRMKPGTIQMLVAISWGTFTALLLPMISQPIAIALLILAGAGWAPFKPVQTAFLQRLIPAELQGQVFGTYWALAAAAKPLGAVASSFLLGPLSSSWLLTISGLGCVLFGIGGLLSPTVRRMQRQVLETQSAPGAAISAPSYGTLHRALPSASHKPEK</sequence>
<feature type="transmembrane region" description="Helical" evidence="6">
    <location>
        <begin position="310"/>
        <end position="326"/>
    </location>
</feature>
<dbReference type="InterPro" id="IPR036259">
    <property type="entry name" value="MFS_trans_sf"/>
</dbReference>
<dbReference type="CDD" id="cd06173">
    <property type="entry name" value="MFS_MefA_like"/>
    <property type="match status" value="1"/>
</dbReference>
<reference evidence="8 9" key="1">
    <citation type="submission" date="2018-06" db="EMBL/GenBank/DDBJ databases">
        <title>Genomic Encyclopedia of Archaeal and Bacterial Type Strains, Phase II (KMG-II): from individual species to whole genera.</title>
        <authorList>
            <person name="Goeker M."/>
        </authorList>
    </citation>
    <scope>NUCLEOTIDE SEQUENCE [LARGE SCALE GENOMIC DNA]</scope>
    <source>
        <strain evidence="8 9">ATCC BAA-1881</strain>
    </source>
</reference>
<keyword evidence="5 6" id="KW-0472">Membrane</keyword>
<feature type="transmembrane region" description="Helical" evidence="6">
    <location>
        <begin position="258"/>
        <end position="280"/>
    </location>
</feature>
<comment type="subcellular location">
    <subcellularLocation>
        <location evidence="1">Cell membrane</location>
        <topology evidence="1">Multi-pass membrane protein</topology>
    </subcellularLocation>
</comment>
<dbReference type="GO" id="GO:0005886">
    <property type="term" value="C:plasma membrane"/>
    <property type="evidence" value="ECO:0007669"/>
    <property type="project" value="UniProtKB-SubCell"/>
</dbReference>
<organism evidence="8 9">
    <name type="scientific">Thermosporothrix hazakensis</name>
    <dbReference type="NCBI Taxonomy" id="644383"/>
    <lineage>
        <taxon>Bacteria</taxon>
        <taxon>Bacillati</taxon>
        <taxon>Chloroflexota</taxon>
        <taxon>Ktedonobacteria</taxon>
        <taxon>Ktedonobacterales</taxon>
        <taxon>Thermosporotrichaceae</taxon>
        <taxon>Thermosporothrix</taxon>
    </lineage>
</organism>
<dbReference type="Pfam" id="PF07690">
    <property type="entry name" value="MFS_1"/>
    <property type="match status" value="1"/>
</dbReference>
<comment type="caution">
    <text evidence="8">The sequence shown here is derived from an EMBL/GenBank/DDBJ whole genome shotgun (WGS) entry which is preliminary data.</text>
</comment>
<evidence type="ECO:0000256" key="4">
    <source>
        <dbReference type="ARBA" id="ARBA00022989"/>
    </source>
</evidence>
<accession>A0A326U9K2</accession>
<name>A0A326U9K2_THEHA</name>
<dbReference type="InterPro" id="IPR011701">
    <property type="entry name" value="MFS"/>
</dbReference>
<evidence type="ECO:0000313" key="9">
    <source>
        <dbReference type="Proteomes" id="UP000248806"/>
    </source>
</evidence>
<evidence type="ECO:0000256" key="2">
    <source>
        <dbReference type="ARBA" id="ARBA00022475"/>
    </source>
</evidence>
<evidence type="ECO:0000256" key="5">
    <source>
        <dbReference type="ARBA" id="ARBA00023136"/>
    </source>
</evidence>
<keyword evidence="3 6" id="KW-0812">Transmembrane</keyword>
<dbReference type="PANTHER" id="PTHR23513:SF6">
    <property type="entry name" value="MAJOR FACILITATOR SUPERFAMILY ASSOCIATED DOMAIN-CONTAINING PROTEIN"/>
    <property type="match status" value="1"/>
</dbReference>
<evidence type="ECO:0000259" key="7">
    <source>
        <dbReference type="PROSITE" id="PS50850"/>
    </source>
</evidence>
<evidence type="ECO:0000313" key="8">
    <source>
        <dbReference type="EMBL" id="PZW31217.1"/>
    </source>
</evidence>
<feature type="domain" description="Major facilitator superfamily (MFS) profile" evidence="7">
    <location>
        <begin position="14"/>
        <end position="399"/>
    </location>
</feature>
<feature type="transmembrane region" description="Helical" evidence="6">
    <location>
        <begin position="224"/>
        <end position="246"/>
    </location>
</feature>
<feature type="transmembrane region" description="Helical" evidence="6">
    <location>
        <begin position="79"/>
        <end position="101"/>
    </location>
</feature>
<keyword evidence="9" id="KW-1185">Reference proteome</keyword>
<feature type="transmembrane region" description="Helical" evidence="6">
    <location>
        <begin position="52"/>
        <end position="72"/>
    </location>
</feature>
<proteinExistence type="predicted"/>
<dbReference type="SUPFAM" id="SSF103473">
    <property type="entry name" value="MFS general substrate transporter"/>
    <property type="match status" value="1"/>
</dbReference>
<dbReference type="AlphaFoldDB" id="A0A326U9K2"/>
<dbReference type="PROSITE" id="PS50850">
    <property type="entry name" value="MFS"/>
    <property type="match status" value="1"/>
</dbReference>
<dbReference type="Gene3D" id="1.20.1250.20">
    <property type="entry name" value="MFS general substrate transporter like domains"/>
    <property type="match status" value="1"/>
</dbReference>
<keyword evidence="2" id="KW-1003">Cell membrane</keyword>
<evidence type="ECO:0000256" key="3">
    <source>
        <dbReference type="ARBA" id="ARBA00022692"/>
    </source>
</evidence>
<dbReference type="PANTHER" id="PTHR23513">
    <property type="entry name" value="INTEGRAL MEMBRANE EFFLUX PROTEIN-RELATED"/>
    <property type="match status" value="1"/>
</dbReference>
<protein>
    <submittedName>
        <fullName evidence="8">MFS transporter</fullName>
    </submittedName>
</protein>
<gene>
    <name evidence="8" type="ORF">EI42_02314</name>
</gene>
<evidence type="ECO:0000256" key="6">
    <source>
        <dbReference type="SAM" id="Phobius"/>
    </source>
</evidence>
<dbReference type="EMBL" id="QKUF01000006">
    <property type="protein sequence ID" value="PZW31217.1"/>
    <property type="molecule type" value="Genomic_DNA"/>
</dbReference>